<dbReference type="RefSeq" id="WP_284250291.1">
    <property type="nucleotide sequence ID" value="NZ_BSUM01000001.1"/>
</dbReference>
<keyword evidence="4" id="KW-1185">Reference proteome</keyword>
<feature type="domain" description="DNA-binding protein Rv2175c wHTH" evidence="2">
    <location>
        <begin position="16"/>
        <end position="61"/>
    </location>
</feature>
<organism evidence="3 4">
    <name type="scientific">Litorihabitans aurantiacus</name>
    <dbReference type="NCBI Taxonomy" id="1930061"/>
    <lineage>
        <taxon>Bacteria</taxon>
        <taxon>Bacillati</taxon>
        <taxon>Actinomycetota</taxon>
        <taxon>Actinomycetes</taxon>
        <taxon>Micrococcales</taxon>
        <taxon>Beutenbergiaceae</taxon>
        <taxon>Litorihabitans</taxon>
    </lineage>
</organism>
<reference evidence="3" key="1">
    <citation type="journal article" date="2014" name="Int. J. Syst. Evol. Microbiol.">
        <title>Complete genome sequence of Corynebacterium casei LMG S-19264T (=DSM 44701T), isolated from a smear-ripened cheese.</title>
        <authorList>
            <consortium name="US DOE Joint Genome Institute (JGI-PGF)"/>
            <person name="Walter F."/>
            <person name="Albersmeier A."/>
            <person name="Kalinowski J."/>
            <person name="Ruckert C."/>
        </authorList>
    </citation>
    <scope>NUCLEOTIDE SEQUENCE</scope>
    <source>
        <strain evidence="3">NBRC 112290</strain>
    </source>
</reference>
<protein>
    <submittedName>
        <fullName evidence="3">Transcriptional regulator</fullName>
    </submittedName>
</protein>
<reference evidence="3" key="2">
    <citation type="submission" date="2023-02" db="EMBL/GenBank/DDBJ databases">
        <authorList>
            <person name="Sun Q."/>
            <person name="Mori K."/>
        </authorList>
    </citation>
    <scope>NUCLEOTIDE SEQUENCE</scope>
    <source>
        <strain evidence="3">NBRC 112290</strain>
    </source>
</reference>
<evidence type="ECO:0000313" key="3">
    <source>
        <dbReference type="EMBL" id="GMA31471.1"/>
    </source>
</evidence>
<sequence length="130" mass="14269">MERDASAQDFEGLVPAWLHLPDVAARIGVADRQVRSMVREGRLLAFRVGDNRALAVPADFLVPDPDRPGLDHVLPALRGSLTQLADAGYDDVETLRWLFTPEESLEQAPIEALRAGRVTTVRRAAQGLAF</sequence>
<dbReference type="Pfam" id="PF18367">
    <property type="entry name" value="Rv2175c_C"/>
    <property type="match status" value="1"/>
</dbReference>
<accession>A0AA37XE37</accession>
<evidence type="ECO:0000313" key="4">
    <source>
        <dbReference type="Proteomes" id="UP001157161"/>
    </source>
</evidence>
<evidence type="ECO:0000259" key="2">
    <source>
        <dbReference type="Pfam" id="PF21531"/>
    </source>
</evidence>
<dbReference type="GO" id="GO:0003677">
    <property type="term" value="F:DNA binding"/>
    <property type="evidence" value="ECO:0007669"/>
    <property type="project" value="InterPro"/>
</dbReference>
<evidence type="ECO:0000259" key="1">
    <source>
        <dbReference type="Pfam" id="PF18367"/>
    </source>
</evidence>
<proteinExistence type="predicted"/>
<dbReference type="InterPro" id="IPR048576">
    <property type="entry name" value="Rv2175c_wHTH"/>
</dbReference>
<name>A0AA37XE37_9MICO</name>
<feature type="domain" description="Rv2175c C-terminal" evidence="1">
    <location>
        <begin position="76"/>
        <end position="129"/>
    </location>
</feature>
<dbReference type="Pfam" id="PF21531">
    <property type="entry name" value="Rv2175c_wHTH"/>
    <property type="match status" value="1"/>
</dbReference>
<gene>
    <name evidence="3" type="ORF">GCM10025875_14630</name>
</gene>
<dbReference type="AlphaFoldDB" id="A0AA37XE37"/>
<dbReference type="Proteomes" id="UP001157161">
    <property type="component" value="Unassembled WGS sequence"/>
</dbReference>
<dbReference type="InterPro" id="IPR041098">
    <property type="entry name" value="Rv2175c_C"/>
</dbReference>
<dbReference type="EMBL" id="BSUM01000001">
    <property type="protein sequence ID" value="GMA31471.1"/>
    <property type="molecule type" value="Genomic_DNA"/>
</dbReference>
<comment type="caution">
    <text evidence="3">The sequence shown here is derived from an EMBL/GenBank/DDBJ whole genome shotgun (WGS) entry which is preliminary data.</text>
</comment>